<feature type="compositionally biased region" description="Gly residues" evidence="1">
    <location>
        <begin position="172"/>
        <end position="182"/>
    </location>
</feature>
<feature type="compositionally biased region" description="Gly residues" evidence="1">
    <location>
        <begin position="144"/>
        <end position="155"/>
    </location>
</feature>
<dbReference type="EMBL" id="CP089983">
    <property type="protein sequence ID" value="WXB04761.1"/>
    <property type="molecule type" value="Genomic_DNA"/>
</dbReference>
<dbReference type="RefSeq" id="WP_394834405.1">
    <property type="nucleotide sequence ID" value="NZ_CP089929.1"/>
</dbReference>
<proteinExistence type="predicted"/>
<name>A0ABZ2L1E6_9BACT</name>
<feature type="region of interest" description="Disordered" evidence="1">
    <location>
        <begin position="123"/>
        <end position="182"/>
    </location>
</feature>
<protein>
    <submittedName>
        <fullName evidence="2">Zf-TFIIB domain-containing protein</fullName>
    </submittedName>
</protein>
<feature type="compositionally biased region" description="Acidic residues" evidence="1">
    <location>
        <begin position="159"/>
        <end position="171"/>
    </location>
</feature>
<evidence type="ECO:0000313" key="3">
    <source>
        <dbReference type="Proteomes" id="UP001374803"/>
    </source>
</evidence>
<organism evidence="2 3">
    <name type="scientific">Pendulispora rubella</name>
    <dbReference type="NCBI Taxonomy" id="2741070"/>
    <lineage>
        <taxon>Bacteria</taxon>
        <taxon>Pseudomonadati</taxon>
        <taxon>Myxococcota</taxon>
        <taxon>Myxococcia</taxon>
        <taxon>Myxococcales</taxon>
        <taxon>Sorangiineae</taxon>
        <taxon>Pendulisporaceae</taxon>
        <taxon>Pendulispora</taxon>
    </lineage>
</organism>
<reference evidence="2" key="1">
    <citation type="submission" date="2021-12" db="EMBL/GenBank/DDBJ databases">
        <title>Discovery of the Pendulisporaceae a myxobacterial family with distinct sporulation behavior and unique specialized metabolism.</title>
        <authorList>
            <person name="Garcia R."/>
            <person name="Popoff A."/>
            <person name="Bader C.D."/>
            <person name="Loehr J."/>
            <person name="Walesch S."/>
            <person name="Walt C."/>
            <person name="Boldt J."/>
            <person name="Bunk B."/>
            <person name="Haeckl F.J.F.P.J."/>
            <person name="Gunesch A.P."/>
            <person name="Birkelbach J."/>
            <person name="Nuebel U."/>
            <person name="Pietschmann T."/>
            <person name="Bach T."/>
            <person name="Mueller R."/>
        </authorList>
    </citation>
    <scope>NUCLEOTIDE SEQUENCE</scope>
    <source>
        <strain evidence="2">MSr11367</strain>
    </source>
</reference>
<evidence type="ECO:0000256" key="1">
    <source>
        <dbReference type="SAM" id="MobiDB-lite"/>
    </source>
</evidence>
<sequence length="182" mass="19311">MTGNLECPHCTGRPLYEGTQGSSALHGCGICGGVWIGNDLARRMFERLDMDAIALADLAARKSVPHPVPKREPKCPVCHGSLRRITVDQTLIEIDLCDAHGTWFDRYEFQAVARVLQKAPPTFDNFPEPLRFNPADYHRDRGDGSSGGGDGGWGFDFGDSGDSDSDGDGGDGGDGGGGGDGD</sequence>
<dbReference type="Proteomes" id="UP001374803">
    <property type="component" value="Chromosome"/>
</dbReference>
<evidence type="ECO:0000313" key="2">
    <source>
        <dbReference type="EMBL" id="WXB04761.1"/>
    </source>
</evidence>
<accession>A0ABZ2L1E6</accession>
<gene>
    <name evidence="2" type="ORF">LVJ94_48690</name>
</gene>
<keyword evidence="3" id="KW-1185">Reference proteome</keyword>